<reference evidence="4 5" key="1">
    <citation type="submission" date="2021-03" db="EMBL/GenBank/DDBJ databases">
        <title>Genomic and phenotypic characterization of Chloracidobacterium isolates provides evidence for multiple species.</title>
        <authorList>
            <person name="Saini M.K."/>
            <person name="Costas A.M.G."/>
            <person name="Tank M."/>
            <person name="Bryant D.A."/>
        </authorList>
    </citation>
    <scope>NUCLEOTIDE SEQUENCE [LARGE SCALE GENOMIC DNA]</scope>
    <source>
        <strain evidence="4 5">N</strain>
    </source>
</reference>
<organism evidence="4 5">
    <name type="scientific">Chloracidobacterium sp. N</name>
    <dbReference type="NCBI Taxonomy" id="2821540"/>
    <lineage>
        <taxon>Bacteria</taxon>
        <taxon>Pseudomonadati</taxon>
        <taxon>Acidobacteriota</taxon>
        <taxon>Terriglobia</taxon>
        <taxon>Terriglobales</taxon>
        <taxon>Acidobacteriaceae</taxon>
        <taxon>Chloracidobacterium</taxon>
        <taxon>Chloracidobacterium aggregatum</taxon>
    </lineage>
</organism>
<feature type="domain" description="DUF5916" evidence="3">
    <location>
        <begin position="244"/>
        <end position="325"/>
    </location>
</feature>
<gene>
    <name evidence="4" type="ORF">J8C05_01175</name>
</gene>
<feature type="domain" description="Carbohydrate-binding" evidence="2">
    <location>
        <begin position="45"/>
        <end position="201"/>
    </location>
</feature>
<evidence type="ECO:0000259" key="2">
    <source>
        <dbReference type="Pfam" id="PF06452"/>
    </source>
</evidence>
<evidence type="ECO:0000313" key="4">
    <source>
        <dbReference type="EMBL" id="QUV94099.1"/>
    </source>
</evidence>
<evidence type="ECO:0000313" key="5">
    <source>
        <dbReference type="Proteomes" id="UP000677668"/>
    </source>
</evidence>
<dbReference type="Pfam" id="PF19313">
    <property type="entry name" value="DUF5916"/>
    <property type="match status" value="1"/>
</dbReference>
<sequence>MPFRTAVGLLTCLLTWLLVATGTGRASAAGDTALTLPLLATPPVVDGRLEPDEWQVAVKVELPFQVEPGDNAPASEKTEAWLARDDQHLYLAFQAHDTDSQSIRARVTRRDDIDDDDYVIVMLDTYNDHVRAYRLSFNPLGIQSDGFINQEGDVDNTWDGIFRSKGRVTANGYVVEIAIPFKTLRFRAGKDAVWGLHLQRWIARKAERTSWQPVSRQVSNLLVQSGELRGFDDLRISRTLDVVPIVIGSLNDERRPDGRVATFRKAEAGLTVAFSITPNITLTATANPDFSQVEADTPQVNVNQRFILFFPERRPFFLEGQEFFRSLAVNEQYNGLSPFNSRTIVDPDWGAKLTGKVGRNTFAFLAASDRAPGKRVAPGQTGAGANALFLVGRYQRDFWRDSAIGGFFTRTHWAGTTNQAAAVDTRVRVRSDTTLRGQFTQTQTTTPDGLTQRGKSFTVNYSLFGRNWRIFADHQQVDPTYRNDAGFVDRTGYQGTFAEVGYAFRPVDDRKWYAEIWPFVQAYRSQTSTGFPELQNVKPGIDVTLRRGIFFYAGYEFNRDGFAGRVLSHRAVQLRHSVTRFKRLTFSGNLSFGTGLNLDPSNTTVGRRLDLRETITFRPNERLNLELLYLKSRLRDQRTRSPFFDQNIFRLRTTYQFTQNTSFRGLFDYDSAARRFGLSVLYAYNPYPNTAVFVGYNDLLFNGFDPIAGRRTPGLFRQARTFFFKLSYNFRL</sequence>
<dbReference type="InterPro" id="IPR045670">
    <property type="entry name" value="DUF5916"/>
</dbReference>
<accession>A0ABX8AZF5</accession>
<dbReference type="RefSeq" id="WP_211422414.1">
    <property type="nucleotide sequence ID" value="NZ_CP072642.1"/>
</dbReference>
<dbReference type="InterPro" id="IPR010502">
    <property type="entry name" value="Carb-bd_dom_fam9"/>
</dbReference>
<dbReference type="EMBL" id="CP072642">
    <property type="protein sequence ID" value="QUV94099.1"/>
    <property type="molecule type" value="Genomic_DNA"/>
</dbReference>
<feature type="chain" id="PRO_5046680571" evidence="1">
    <location>
        <begin position="29"/>
        <end position="732"/>
    </location>
</feature>
<dbReference type="Proteomes" id="UP000677668">
    <property type="component" value="Chromosome 1"/>
</dbReference>
<evidence type="ECO:0000259" key="3">
    <source>
        <dbReference type="Pfam" id="PF19313"/>
    </source>
</evidence>
<proteinExistence type="predicted"/>
<evidence type="ECO:0000256" key="1">
    <source>
        <dbReference type="SAM" id="SignalP"/>
    </source>
</evidence>
<keyword evidence="1" id="KW-0732">Signal</keyword>
<keyword evidence="5" id="KW-1185">Reference proteome</keyword>
<dbReference type="CDD" id="cd09618">
    <property type="entry name" value="CBM9_like_2"/>
    <property type="match status" value="1"/>
</dbReference>
<dbReference type="Pfam" id="PF06452">
    <property type="entry name" value="CBM9_1"/>
    <property type="match status" value="1"/>
</dbReference>
<dbReference type="Gene3D" id="2.60.40.1190">
    <property type="match status" value="1"/>
</dbReference>
<feature type="signal peptide" evidence="1">
    <location>
        <begin position="1"/>
        <end position="28"/>
    </location>
</feature>
<name>A0ABX8AZF5_9BACT</name>
<protein>
    <submittedName>
        <fullName evidence="4">Carbohydrate binding family 9 domain-containing protein</fullName>
    </submittedName>
</protein>
<dbReference type="SUPFAM" id="SSF49344">
    <property type="entry name" value="CBD9-like"/>
    <property type="match status" value="1"/>
</dbReference>